<dbReference type="InterPro" id="IPR013011">
    <property type="entry name" value="PTS_EIIB_2"/>
</dbReference>
<dbReference type="RefSeq" id="WP_143891970.1">
    <property type="nucleotide sequence ID" value="NZ_CP041666.1"/>
</dbReference>
<keyword evidence="4" id="KW-1185">Reference proteome</keyword>
<dbReference type="AlphaFoldDB" id="A0A516KCX5"/>
<keyword evidence="3" id="KW-0813">Transport</keyword>
<evidence type="ECO:0000313" key="4">
    <source>
        <dbReference type="Proteomes" id="UP000315215"/>
    </source>
</evidence>
<accession>A0A516KCX5</accession>
<gene>
    <name evidence="3" type="ORF">FN924_02820</name>
</gene>
<dbReference type="PROSITE" id="PS51099">
    <property type="entry name" value="PTS_EIIB_TYPE_2"/>
    <property type="match status" value="1"/>
</dbReference>
<dbReference type="SUPFAM" id="SSF52794">
    <property type="entry name" value="PTS system IIB component-like"/>
    <property type="match status" value="1"/>
</dbReference>
<dbReference type="InterPro" id="IPR036095">
    <property type="entry name" value="PTS_EIIB-like_sf"/>
</dbReference>
<keyword evidence="3" id="KW-0762">Sugar transport</keyword>
<feature type="domain" description="PTS EIIB type-2" evidence="2">
    <location>
        <begin position="2"/>
        <end position="92"/>
    </location>
</feature>
<name>A0A516KCX5_9BACI</name>
<evidence type="ECO:0000256" key="1">
    <source>
        <dbReference type="ARBA" id="ARBA00022679"/>
    </source>
</evidence>
<dbReference type="OrthoDB" id="6603449at2"/>
<evidence type="ECO:0000259" key="2">
    <source>
        <dbReference type="PROSITE" id="PS51099"/>
    </source>
</evidence>
<dbReference type="Gene3D" id="3.40.50.2300">
    <property type="match status" value="1"/>
</dbReference>
<protein>
    <submittedName>
        <fullName evidence="3">PTS sugar transporter subunit IIB</fullName>
    </submittedName>
</protein>
<dbReference type="GO" id="GO:0008982">
    <property type="term" value="F:protein-N(PI)-phosphohistidine-sugar phosphotransferase activity"/>
    <property type="evidence" value="ECO:0007669"/>
    <property type="project" value="InterPro"/>
</dbReference>
<sequence>MSKILVVCGNGLGSSFIVEMNVKKALGELGIEAEVSHTDLTTAKTEPADYYIGSTEIVENLEDGNRNVIRLNNIMDKKELKEALEANLTKEG</sequence>
<keyword evidence="1" id="KW-0808">Transferase</keyword>
<dbReference type="EMBL" id="CP041666">
    <property type="protein sequence ID" value="QDP39220.1"/>
    <property type="molecule type" value="Genomic_DNA"/>
</dbReference>
<organism evidence="3 4">
    <name type="scientific">Radiobacillus deserti</name>
    <dbReference type="NCBI Taxonomy" id="2594883"/>
    <lineage>
        <taxon>Bacteria</taxon>
        <taxon>Bacillati</taxon>
        <taxon>Bacillota</taxon>
        <taxon>Bacilli</taxon>
        <taxon>Bacillales</taxon>
        <taxon>Bacillaceae</taxon>
        <taxon>Radiobacillus</taxon>
    </lineage>
</organism>
<dbReference type="CDD" id="cd05563">
    <property type="entry name" value="PTS_IIB_ascorbate"/>
    <property type="match status" value="1"/>
</dbReference>
<dbReference type="KEGG" id="aqt:FN924_02820"/>
<dbReference type="Proteomes" id="UP000315215">
    <property type="component" value="Chromosome"/>
</dbReference>
<dbReference type="GO" id="GO:0009401">
    <property type="term" value="P:phosphoenolpyruvate-dependent sugar phosphotransferase system"/>
    <property type="evidence" value="ECO:0007669"/>
    <property type="project" value="InterPro"/>
</dbReference>
<dbReference type="Pfam" id="PF02302">
    <property type="entry name" value="PTS_IIB"/>
    <property type="match status" value="1"/>
</dbReference>
<dbReference type="InterPro" id="IPR003501">
    <property type="entry name" value="PTS_EIIB_2/3"/>
</dbReference>
<proteinExistence type="predicted"/>
<reference evidence="3 4" key="1">
    <citation type="submission" date="2019-07" db="EMBL/GenBank/DDBJ databases">
        <authorList>
            <person name="Li J."/>
        </authorList>
    </citation>
    <scope>NUCLEOTIDE SEQUENCE [LARGE SCALE GENOMIC DNA]</scope>
    <source>
        <strain evidence="3 4">TKL69</strain>
    </source>
</reference>
<evidence type="ECO:0000313" key="3">
    <source>
        <dbReference type="EMBL" id="QDP39220.1"/>
    </source>
</evidence>